<name>A0A421B3A8_9PSEU</name>
<reference evidence="6 7" key="1">
    <citation type="submission" date="2018-10" db="EMBL/GenBank/DDBJ databases">
        <title>Genomic Encyclopedia of Archaeal and Bacterial Type Strains, Phase II (KMG-II): from individual species to whole genera.</title>
        <authorList>
            <person name="Goeker M."/>
        </authorList>
    </citation>
    <scope>NUCLEOTIDE SEQUENCE [LARGE SCALE GENOMIC DNA]</scope>
    <source>
        <strain evidence="6 7">DSM 45657</strain>
    </source>
</reference>
<accession>A0A421B3A8</accession>
<dbReference type="Pfam" id="PF00501">
    <property type="entry name" value="AMP-binding"/>
    <property type="match status" value="3"/>
</dbReference>
<dbReference type="Gene3D" id="3.40.50.1820">
    <property type="entry name" value="alpha/beta hydrolase"/>
    <property type="match status" value="1"/>
</dbReference>
<dbReference type="Pfam" id="PF00668">
    <property type="entry name" value="Condensation"/>
    <property type="match status" value="3"/>
</dbReference>
<dbReference type="InterPro" id="IPR000873">
    <property type="entry name" value="AMP-dep_synth/lig_dom"/>
</dbReference>
<dbReference type="Gene3D" id="3.30.559.30">
    <property type="entry name" value="Nonribosomal peptide synthetase, condensation domain"/>
    <property type="match status" value="3"/>
</dbReference>
<dbReference type="CDD" id="cd12117">
    <property type="entry name" value="A_NRPS_Srf_like"/>
    <property type="match status" value="1"/>
</dbReference>
<dbReference type="CDD" id="cd19540">
    <property type="entry name" value="LCL_NRPS-like"/>
    <property type="match status" value="3"/>
</dbReference>
<dbReference type="FunFam" id="3.40.50.980:FF:000001">
    <property type="entry name" value="Non-ribosomal peptide synthetase"/>
    <property type="match status" value="1"/>
</dbReference>
<evidence type="ECO:0000256" key="1">
    <source>
        <dbReference type="ARBA" id="ARBA00001957"/>
    </source>
</evidence>
<dbReference type="Gene3D" id="1.10.1200.10">
    <property type="entry name" value="ACP-like"/>
    <property type="match status" value="2"/>
</dbReference>
<dbReference type="RefSeq" id="WP_121391653.1">
    <property type="nucleotide sequence ID" value="NZ_RCDD01000002.1"/>
</dbReference>
<keyword evidence="2" id="KW-0596">Phosphopantetheine</keyword>
<dbReference type="GO" id="GO:0003824">
    <property type="term" value="F:catalytic activity"/>
    <property type="evidence" value="ECO:0007669"/>
    <property type="project" value="InterPro"/>
</dbReference>
<keyword evidence="7" id="KW-1185">Reference proteome</keyword>
<comment type="cofactor">
    <cofactor evidence="1">
        <name>pantetheine 4'-phosphate</name>
        <dbReference type="ChEBI" id="CHEBI:47942"/>
    </cofactor>
</comment>
<dbReference type="FunFam" id="3.30.300.30:FF:000010">
    <property type="entry name" value="Enterobactin synthetase component F"/>
    <property type="match status" value="3"/>
</dbReference>
<dbReference type="InterPro" id="IPR036736">
    <property type="entry name" value="ACP-like_sf"/>
</dbReference>
<dbReference type="InterPro" id="IPR029058">
    <property type="entry name" value="AB_hydrolase_fold"/>
</dbReference>
<feature type="compositionally biased region" description="Basic and acidic residues" evidence="4">
    <location>
        <begin position="1004"/>
        <end position="1020"/>
    </location>
</feature>
<evidence type="ECO:0000256" key="2">
    <source>
        <dbReference type="ARBA" id="ARBA00022450"/>
    </source>
</evidence>
<dbReference type="InterPro" id="IPR001242">
    <property type="entry name" value="Condensation_dom"/>
</dbReference>
<dbReference type="Pfam" id="PF13193">
    <property type="entry name" value="AMP-binding_C"/>
    <property type="match status" value="3"/>
</dbReference>
<dbReference type="InterPro" id="IPR025110">
    <property type="entry name" value="AMP-bd_C"/>
</dbReference>
<dbReference type="SMART" id="SM00823">
    <property type="entry name" value="PKS_PP"/>
    <property type="match status" value="3"/>
</dbReference>
<evidence type="ECO:0000256" key="4">
    <source>
        <dbReference type="SAM" id="MobiDB-lite"/>
    </source>
</evidence>
<dbReference type="Gene3D" id="3.30.300.30">
    <property type="match status" value="3"/>
</dbReference>
<dbReference type="GO" id="GO:0072330">
    <property type="term" value="P:monocarboxylic acid biosynthetic process"/>
    <property type="evidence" value="ECO:0007669"/>
    <property type="project" value="UniProtKB-ARBA"/>
</dbReference>
<dbReference type="Gene3D" id="3.40.50.12780">
    <property type="entry name" value="N-terminal domain of ligase-like"/>
    <property type="match status" value="1"/>
</dbReference>
<feature type="domain" description="Carrier" evidence="5">
    <location>
        <begin position="1961"/>
        <end position="2036"/>
    </location>
</feature>
<evidence type="ECO:0000313" key="7">
    <source>
        <dbReference type="Proteomes" id="UP000282454"/>
    </source>
</evidence>
<dbReference type="InterPro" id="IPR020845">
    <property type="entry name" value="AMP-binding_CS"/>
</dbReference>
<evidence type="ECO:0000313" key="6">
    <source>
        <dbReference type="EMBL" id="RLK58815.1"/>
    </source>
</evidence>
<dbReference type="NCBIfam" id="TIGR01733">
    <property type="entry name" value="AA-adenyl-dom"/>
    <property type="match status" value="3"/>
</dbReference>
<dbReference type="Gene3D" id="3.30.559.10">
    <property type="entry name" value="Chloramphenicol acetyltransferase-like domain"/>
    <property type="match status" value="3"/>
</dbReference>
<feature type="region of interest" description="Disordered" evidence="4">
    <location>
        <begin position="1004"/>
        <end position="1024"/>
    </location>
</feature>
<dbReference type="FunFam" id="2.30.38.10:FF:000001">
    <property type="entry name" value="Non-ribosomal peptide synthetase PvdI"/>
    <property type="match status" value="1"/>
</dbReference>
<comment type="caution">
    <text evidence="6">The sequence shown here is derived from an EMBL/GenBank/DDBJ whole genome shotgun (WGS) entry which is preliminary data.</text>
</comment>
<protein>
    <submittedName>
        <fullName evidence="6">Amino acid adenylation domain-containing protein</fullName>
    </submittedName>
</protein>
<dbReference type="GO" id="GO:0043041">
    <property type="term" value="P:amino acid activation for nonribosomal peptide biosynthetic process"/>
    <property type="evidence" value="ECO:0007669"/>
    <property type="project" value="TreeGrafter"/>
</dbReference>
<evidence type="ECO:0000256" key="3">
    <source>
        <dbReference type="ARBA" id="ARBA00022553"/>
    </source>
</evidence>
<dbReference type="SUPFAM" id="SSF52777">
    <property type="entry name" value="CoA-dependent acyltransferases"/>
    <property type="match status" value="6"/>
</dbReference>
<dbReference type="Proteomes" id="UP000282454">
    <property type="component" value="Unassembled WGS sequence"/>
</dbReference>
<dbReference type="SUPFAM" id="SSF47336">
    <property type="entry name" value="ACP-like"/>
    <property type="match status" value="3"/>
</dbReference>
<gene>
    <name evidence="6" type="ORF">CLV68_3293</name>
</gene>
<dbReference type="InterPro" id="IPR045851">
    <property type="entry name" value="AMP-bd_C_sf"/>
</dbReference>
<dbReference type="Gene3D" id="3.40.50.980">
    <property type="match status" value="4"/>
</dbReference>
<dbReference type="InterPro" id="IPR010071">
    <property type="entry name" value="AA_adenyl_dom"/>
</dbReference>
<feature type="domain" description="Carrier" evidence="5">
    <location>
        <begin position="934"/>
        <end position="1009"/>
    </location>
</feature>
<dbReference type="SUPFAM" id="SSF56801">
    <property type="entry name" value="Acetyl-CoA synthetase-like"/>
    <property type="match status" value="3"/>
</dbReference>
<dbReference type="PANTHER" id="PTHR45527">
    <property type="entry name" value="NONRIBOSOMAL PEPTIDE SYNTHETASE"/>
    <property type="match status" value="1"/>
</dbReference>
<organism evidence="6 7">
    <name type="scientific">Actinokineospora cianjurensis</name>
    <dbReference type="NCBI Taxonomy" id="585224"/>
    <lineage>
        <taxon>Bacteria</taxon>
        <taxon>Bacillati</taxon>
        <taxon>Actinomycetota</taxon>
        <taxon>Actinomycetes</taxon>
        <taxon>Pseudonocardiales</taxon>
        <taxon>Pseudonocardiaceae</taxon>
        <taxon>Actinokineospora</taxon>
    </lineage>
</organism>
<dbReference type="InterPro" id="IPR020806">
    <property type="entry name" value="PKS_PP-bd"/>
</dbReference>
<sequence length="3107" mass="330506">MVPLSFAQARLWFLDELGGGGGSAYTVAVTVRLGGALDRVALAGALVDVVDRHEVLRTVYPAPDGVPRQHVLAAPDLELSTVEVTAAEYEQRVVDTARLTFDLATEIPLRATLFAVPSDEPHHVLLLVLHHIAFDGWSLAPLVRDLGEAYSARLTGSAPAWPELPVTYQDYTLWQHDLLGAQDDPDSVAATQLAYWSDQLAGIPEELDLPLDRPRPATACAEGDIIHATVTPATTTALTGLAKTRGASLFMVLRAALAVLYTKLGAGTDLPFGSPIAGRTDEALEDLVGFFVNTVVLRTDTSGDPTFTELLDRVRETDLAAFANQDVPFERLVEVLNPERSSSRHPLFQTLFALQNNAEAERGFAGLDVRVDVRSGGTAKFDLQFELTEHPDGLRLALEYATDLFDRPTAELLAQRYLRVLDQVSADPGRALSRIDVLDQPERRALTVAYNDTPAAASGSLTGLFEARAAVTPDAVAIRCGAEVLTYAEVNAKANRWARHLRAQGAGPERFVGLAIPRSAAAVVAMLAVAKSGAAYVPIDRAQPAARAAAVLAVVDPVLLLDAEPASSVLAGYSAADLDIAVGPDALAYAMFTSGSTGVPKGVAVTRANVVALVRDHAWSRGHERVLCYSVQAFDASVYETWVPLCAGGSVVVVPDGRVDTDVLAGVISSGAVTAAYMTTALFAAMAQDEVEALAGLDVVWTGGDVLSREALRRVLRQCPDTTVVHVYGPTETTVFCSHESFRDTDVDRLSLGVPMDGTAMYLLDADLQPVPVGGLGELYVAGSHVARGYLGQPGITSARFVACPSGGRMYRTGDLARWRAEGVLEFVGRVDGQVKLRGFRIELGEVERALTAVPEVDQAAVIVREDRPGDKRLVAYVTGTADPTALRRAVADAVPGYMVPSAFVMLESLPRNTNGKLDRAALPAPDTAATSRAPRTGTEEILCGLFAEVLGVSSVGVDDGFFDLGGHSLLATRLISRVRTVLGAELGIRDLFAAPTVAGLAGRLREADRQPPRPAERPDPMPLSPAQHRLWFHHQLEGAGATYNIPLALRLTGPLDRTALEGALVDLTVRHETLRTVFPAVDGTPVQRVLDHADIGLTCVDAEPDQLETLLDHAARHSFDLATAPPIRAWLYTLAPDEHVLLLVLHHIAADGWSLTPLLTDLAAAYSTRTSDGPPRQALPVQYADYTLWQRELLDRIGAEQLAYWTETLADLPEELPLPFDRPRPSIASHAGEVLPLTLDGDLHRAVADLARRSGVTVFMVLQAALATVYTKLGAGTDIPLGAAVAGRSDEALDDLVGFFVTTVLLRTDTSGDPTFTELLDRVRETDLAALAHQDVPFEQVVEAVNPVRTAARHPLFQTMITVQGAADVEFPGLAATLDSRAAGAAKFDLTFAFTERRAADGSPEGLGVDVEYAVDLFDRSTVESLAARVIRVLVAVCADPLVRLSTVDVFDGDERAALVHAYNAVPPAPAPATVAGLFARQAIATPSAIAVSCGDREITYRELEERSGQIVGLLCGNGVRPGDAVAVLMARSIDAVAVVVALARLGAVYVPLTEHYPLERVRSIVADTRPVVLVADDITASNVRDLGAPVLSVAEAVVEVSPPEPSPESLLYVMFTSGSTGRPKGVAVTHANVADFVRDSAWSGSYDRVLSYSVSAFDAAVFETWVPLCSGGRVVVVPDGPVDTQVLARVIRSGAVSAAYMTTALFSAMADAELDALAALSVVWTGGDILSRAAAAKVLDHCPDTSVVHVYGPTETTVFCSHETFGPGKPLTGALSLGTPMDGTAMYLLDADLQPVPVGGTGELYVAGTHLARGYLGQPGVTATRFVACPFGGRMYRTGDLARWRAEGVLEFVGRADSLVKVRGFRIELGEVEHAIAALPGVGQVAVVVREDRPGDKRLVAYVTGHADPAALRRGLAATLPEYTLPSAFVVLESLPRTGNGKLDRQALPAPRHEASDTPARSPRAVALCGLFAEVLGVASVGVRDDFFALGGHSLLATRLVSRVRTVLGADLALRDLFLTPTVAGLLERLRESEHRPGPRPVPRPDRLPLSYAQQRLWFAAAVGGAGAAYNIPLALRLTGEVDRDALALAFADVIGRHEPLRTVFPAVDGVPYQRVLDRPTTALTVAEVPESRIAGLVAEYAHHEFDLATEAPLRFGLYATAPDQHVLLLVLHHIACDGSSLAPLTRDLGVAYAARLAGESPQWPDLPVQYADYTLWQRGLLDDGSLAAQTEFWTRALADLPVELDLPDTRPRPVVPSHTGGVVTAALDADLHRGLAVLARAEHATVFMVLQSALAALYTALGAGTDIPLGSPVAARGDESLDDLVGFFVNTLVLRADTAGDPTFAELLRRVRDTDLAALAHQDVPFERLVEVLNPDRSSARHPLFQTMLTLQSTGDVAPDLPGLVVVADFGGMGGAKFDLTVAATERHTDDGLPAGISLAVEYGDDRFARRTVRTLVERFVRLLAAAAARPLSPLSALEVLSDTERDLVVRAWNDTAVEVPDTTVTGRFEQQAAATPDAVAIVSGTDQVTYGGLDARADRLARHLVDLGVGPDAVVGVYLERGVDLIVALLAVLKAGGAYTLLDLEHPVERLRSVLRGVGSAVVLTRAGLGERLADPGTRLVDVATAPDVGGDGPSVPVDPAGLACVMFTSGSTGTPKGVMTPHRALVSTLVNQDFIDFGPGEVFLQCSPVPWDAFALELFGALFHGRTCVLLPGERTDPTAVRDLLRDKGITTAYLSSSLFNFLLDEYPGVYADLHQVMTGGEPLSVAHVARARAEYPRLRIVNGYSPLENTIFTVCHTVRPEDTEAATIPVGKPIANKTTFVLDEHLRPVAPGVAGELYMAGRGLARGYAAQPALTAGRFVACPFGAAGERMYRTGDLVRWTAAGLLEFLGRVDDQVKIRGFRVEPAEVEHVIGGLPGVARVAVVVRQDTPGDKRLVAYLVPDGPLDVDRVRAVVADRLPDYLVPAAFVVLDALPMTPNGKLDRKALPEPVRVDTGGRAPETPQEKVLCGLFAEVLGLPSVSVDGHFFHLGGHSLLATRLVSRVRTELGVELGIREVFGNPTVAGLVPLLGGLRKARPALRRRSAGPESLMTSLTPTTNGLS</sequence>
<dbReference type="InterPro" id="IPR009081">
    <property type="entry name" value="PP-bd_ACP"/>
</dbReference>
<feature type="region of interest" description="Disordered" evidence="4">
    <location>
        <begin position="3085"/>
        <end position="3107"/>
    </location>
</feature>
<feature type="compositionally biased region" description="Polar residues" evidence="4">
    <location>
        <begin position="3095"/>
        <end position="3107"/>
    </location>
</feature>
<dbReference type="PROSITE" id="PS50075">
    <property type="entry name" value="CARRIER"/>
    <property type="match status" value="3"/>
</dbReference>
<keyword evidence="3" id="KW-0597">Phosphoprotein</keyword>
<dbReference type="PROSITE" id="PS00455">
    <property type="entry name" value="AMP_BINDING"/>
    <property type="match status" value="2"/>
</dbReference>
<dbReference type="OrthoDB" id="2472181at2"/>
<dbReference type="GO" id="GO:0044550">
    <property type="term" value="P:secondary metabolite biosynthetic process"/>
    <property type="evidence" value="ECO:0007669"/>
    <property type="project" value="TreeGrafter"/>
</dbReference>
<dbReference type="GO" id="GO:0031177">
    <property type="term" value="F:phosphopantetheine binding"/>
    <property type="evidence" value="ECO:0007669"/>
    <property type="project" value="InterPro"/>
</dbReference>
<evidence type="ECO:0000259" key="5">
    <source>
        <dbReference type="PROSITE" id="PS50075"/>
    </source>
</evidence>
<dbReference type="InterPro" id="IPR042099">
    <property type="entry name" value="ANL_N_sf"/>
</dbReference>
<dbReference type="PROSITE" id="PS00012">
    <property type="entry name" value="PHOSPHOPANTETHEINE"/>
    <property type="match status" value="3"/>
</dbReference>
<proteinExistence type="predicted"/>
<dbReference type="GO" id="GO:0008610">
    <property type="term" value="P:lipid biosynthetic process"/>
    <property type="evidence" value="ECO:0007669"/>
    <property type="project" value="UniProtKB-ARBA"/>
</dbReference>
<dbReference type="NCBIfam" id="NF003417">
    <property type="entry name" value="PRK04813.1"/>
    <property type="match status" value="3"/>
</dbReference>
<dbReference type="EMBL" id="RCDD01000002">
    <property type="protein sequence ID" value="RLK58815.1"/>
    <property type="molecule type" value="Genomic_DNA"/>
</dbReference>
<dbReference type="GO" id="GO:0005829">
    <property type="term" value="C:cytosol"/>
    <property type="evidence" value="ECO:0007669"/>
    <property type="project" value="TreeGrafter"/>
</dbReference>
<dbReference type="InterPro" id="IPR006162">
    <property type="entry name" value="Ppantetheine_attach_site"/>
</dbReference>
<dbReference type="FunFam" id="1.10.1200.10:FF:000016">
    <property type="entry name" value="Non-ribosomal peptide synthase"/>
    <property type="match status" value="3"/>
</dbReference>
<feature type="domain" description="Carrier" evidence="5">
    <location>
        <begin position="3004"/>
        <end position="3079"/>
    </location>
</feature>
<dbReference type="PANTHER" id="PTHR45527:SF1">
    <property type="entry name" value="FATTY ACID SYNTHASE"/>
    <property type="match status" value="1"/>
</dbReference>
<dbReference type="Pfam" id="PF00550">
    <property type="entry name" value="PP-binding"/>
    <property type="match status" value="3"/>
</dbReference>
<dbReference type="InterPro" id="IPR023213">
    <property type="entry name" value="CAT-like_dom_sf"/>
</dbReference>
<dbReference type="Gene3D" id="2.30.38.10">
    <property type="entry name" value="Luciferase, Domain 3"/>
    <property type="match status" value="2"/>
</dbReference>